<feature type="chain" id="PRO_5045124734" description="DUF4493 domain-containing protein" evidence="1">
    <location>
        <begin position="23"/>
        <end position="251"/>
    </location>
</feature>
<keyword evidence="1" id="KW-0732">Signal</keyword>
<evidence type="ECO:0008006" key="4">
    <source>
        <dbReference type="Google" id="ProtNLM"/>
    </source>
</evidence>
<comment type="caution">
    <text evidence="2">The sequence shown here is derived from an EMBL/GenBank/DDBJ whole genome shotgun (WGS) entry which is preliminary data.</text>
</comment>
<keyword evidence="3" id="KW-1185">Reference proteome</keyword>
<name>A0ABR7CI02_9BACE</name>
<evidence type="ECO:0000313" key="2">
    <source>
        <dbReference type="EMBL" id="MBC5607358.1"/>
    </source>
</evidence>
<proteinExistence type="predicted"/>
<protein>
    <recommendedName>
        <fullName evidence="4">DUF4493 domain-containing protein</fullName>
    </recommendedName>
</protein>
<feature type="signal peptide" evidence="1">
    <location>
        <begin position="1"/>
        <end position="22"/>
    </location>
</feature>
<evidence type="ECO:0000256" key="1">
    <source>
        <dbReference type="SAM" id="SignalP"/>
    </source>
</evidence>
<dbReference type="PROSITE" id="PS51257">
    <property type="entry name" value="PROKAR_LIPOPROTEIN"/>
    <property type="match status" value="1"/>
</dbReference>
<dbReference type="EMBL" id="JACOOE010000020">
    <property type="protein sequence ID" value="MBC5607358.1"/>
    <property type="molecule type" value="Genomic_DNA"/>
</dbReference>
<organism evidence="2 3">
    <name type="scientific">Bacteroides difficilis</name>
    <dbReference type="NCBI Taxonomy" id="2763021"/>
    <lineage>
        <taxon>Bacteria</taxon>
        <taxon>Pseudomonadati</taxon>
        <taxon>Bacteroidota</taxon>
        <taxon>Bacteroidia</taxon>
        <taxon>Bacteroidales</taxon>
        <taxon>Bacteroidaceae</taxon>
        <taxon>Bacteroides</taxon>
    </lineage>
</organism>
<gene>
    <name evidence="2" type="ORF">H8S67_22230</name>
</gene>
<sequence>MKQMKFLLVALMAVVMSVSVTSCMKGENESSYDLGIYATVVDNMTVTLLSDDGNVYYPENPAALKVSGETSYPKRVFAYLKYAEGVTAASEKKIVTVVQSGSLYTRSLCTQPDTIKNDIPLAGLSEFVLVDTKQVLYTNVPAYCNVLFSLYIDDSTVIVDLVPVTASGNELTVKLQQTIGNKDASYTTSGYASFSIPSVSEINRVLAEIHKDSEEVPVLTSVGGKIKIKIIGEGKNQQAYTLSAKEVQIDN</sequence>
<evidence type="ECO:0000313" key="3">
    <source>
        <dbReference type="Proteomes" id="UP000600600"/>
    </source>
</evidence>
<accession>A0ABR7CI02</accession>
<reference evidence="2 3" key="1">
    <citation type="submission" date="2020-08" db="EMBL/GenBank/DDBJ databases">
        <title>Genome public.</title>
        <authorList>
            <person name="Liu C."/>
            <person name="Sun Q."/>
        </authorList>
    </citation>
    <scope>NUCLEOTIDE SEQUENCE [LARGE SCALE GENOMIC DNA]</scope>
    <source>
        <strain evidence="2 3">M27</strain>
    </source>
</reference>
<dbReference type="Proteomes" id="UP000600600">
    <property type="component" value="Unassembled WGS sequence"/>
</dbReference>